<sequence>MTISFPLTDKRTVDELLKHLNAHKLFCPGNCAITVKPLAVHVSSCLSYALGTARTAW</sequence>
<accession>A0A1C3W2A0</accession>
<gene>
    <name evidence="1" type="ORF">GA0061103_4728</name>
</gene>
<keyword evidence="2" id="KW-1185">Reference proteome</keyword>
<dbReference type="Proteomes" id="UP000199101">
    <property type="component" value="Unassembled WGS sequence"/>
</dbReference>
<protein>
    <submittedName>
        <fullName evidence="1">Uncharacterized protein</fullName>
    </submittedName>
</protein>
<reference evidence="2" key="1">
    <citation type="submission" date="2016-08" db="EMBL/GenBank/DDBJ databases">
        <authorList>
            <person name="Varghese N."/>
            <person name="Submissions Spin"/>
        </authorList>
    </citation>
    <scope>NUCLEOTIDE SEQUENCE [LARGE SCALE GENOMIC DNA]</scope>
    <source>
        <strain evidence="2">HAMBI 2975</strain>
    </source>
</reference>
<dbReference type="EMBL" id="FMAG01000004">
    <property type="protein sequence ID" value="SCB34132.1"/>
    <property type="molecule type" value="Genomic_DNA"/>
</dbReference>
<name>A0A1C3W2A0_9HYPH</name>
<dbReference type="RefSeq" id="WP_167376608.1">
    <property type="nucleotide sequence ID" value="NZ_FMAG01000004.1"/>
</dbReference>
<evidence type="ECO:0000313" key="1">
    <source>
        <dbReference type="EMBL" id="SCB34132.1"/>
    </source>
</evidence>
<dbReference type="AlphaFoldDB" id="A0A1C3W2A0"/>
<organism evidence="1 2">
    <name type="scientific">Rhizobium multihospitium</name>
    <dbReference type="NCBI Taxonomy" id="410764"/>
    <lineage>
        <taxon>Bacteria</taxon>
        <taxon>Pseudomonadati</taxon>
        <taxon>Pseudomonadota</taxon>
        <taxon>Alphaproteobacteria</taxon>
        <taxon>Hyphomicrobiales</taxon>
        <taxon>Rhizobiaceae</taxon>
        <taxon>Rhizobium/Agrobacterium group</taxon>
        <taxon>Rhizobium</taxon>
    </lineage>
</organism>
<proteinExistence type="predicted"/>
<evidence type="ECO:0000313" key="2">
    <source>
        <dbReference type="Proteomes" id="UP000199101"/>
    </source>
</evidence>